<feature type="transmembrane region" description="Helical" evidence="7">
    <location>
        <begin position="290"/>
        <end position="308"/>
    </location>
</feature>
<feature type="transmembrane region" description="Helical" evidence="7">
    <location>
        <begin position="97"/>
        <end position="122"/>
    </location>
</feature>
<evidence type="ECO:0000256" key="3">
    <source>
        <dbReference type="ARBA" id="ARBA00022692"/>
    </source>
</evidence>
<feature type="transmembrane region" description="Helical" evidence="7">
    <location>
        <begin position="7"/>
        <end position="33"/>
    </location>
</feature>
<evidence type="ECO:0000256" key="1">
    <source>
        <dbReference type="ARBA" id="ARBA00004651"/>
    </source>
</evidence>
<evidence type="ECO:0000256" key="6">
    <source>
        <dbReference type="SAM" id="MobiDB-lite"/>
    </source>
</evidence>
<dbReference type="PANTHER" id="PTHR43124">
    <property type="entry name" value="PURINE EFFLUX PUMP PBUE"/>
    <property type="match status" value="1"/>
</dbReference>
<dbReference type="GO" id="GO:0005886">
    <property type="term" value="C:plasma membrane"/>
    <property type="evidence" value="ECO:0007669"/>
    <property type="project" value="UniProtKB-SubCell"/>
</dbReference>
<name>A0A4Q8LMG1_9GAMM</name>
<evidence type="ECO:0000256" key="4">
    <source>
        <dbReference type="ARBA" id="ARBA00022989"/>
    </source>
</evidence>
<keyword evidence="2" id="KW-1003">Cell membrane</keyword>
<feature type="transmembrane region" description="Helical" evidence="7">
    <location>
        <begin position="348"/>
        <end position="366"/>
    </location>
</feature>
<feature type="transmembrane region" description="Helical" evidence="7">
    <location>
        <begin position="73"/>
        <end position="91"/>
    </location>
</feature>
<feature type="transmembrane region" description="Helical" evidence="7">
    <location>
        <begin position="378"/>
        <end position="398"/>
    </location>
</feature>
<keyword evidence="5 7" id="KW-0472">Membrane</keyword>
<evidence type="ECO:0000259" key="8">
    <source>
        <dbReference type="PROSITE" id="PS50850"/>
    </source>
</evidence>
<evidence type="ECO:0000256" key="7">
    <source>
        <dbReference type="SAM" id="Phobius"/>
    </source>
</evidence>
<dbReference type="InterPro" id="IPR011701">
    <property type="entry name" value="MFS"/>
</dbReference>
<reference evidence="9 10" key="1">
    <citation type="submission" date="2019-02" db="EMBL/GenBank/DDBJ databases">
        <title>WGS of Pseudoxanthomonas species novum from clinical isolates.</title>
        <authorList>
            <person name="Bernier A.-M."/>
            <person name="Bernard K."/>
            <person name="Vachon A."/>
        </authorList>
    </citation>
    <scope>NUCLEOTIDE SEQUENCE [LARGE SCALE GENOMIC DNA]</scope>
    <source>
        <strain evidence="9 10">NML171202</strain>
    </source>
</reference>
<sequence length="431" mass="45598">MQRRHAIMLAVSLAFFFVTATTFTSLAVVLYTMVGQLHWSQAAAGFSFSLLGLACGLSSPLPALTMKWIGSRWTMCIGALVLAAGFALASVSQGIGLFFFSTSLMGVGFTLLAPAPAVYLLANWFPHNCARMMGYYFMIGAFGGVVGPPAVRAIVALSGDWQTYWRIIAAAAVVLAVVCLACVRDVARIRSVEEVRNAGASLEPQAQVPAPTAWTVPQALSSRQFAVIALAMMVVQTVVTTMHSTLVTQLTFVNASQTAGALAMSMLALSGTITKGVAGRIAERRDSRGLLILGLSLQCVGFVLLAAVPTAWAAFVFALLFGVGWGLSWLCAHVLILRYFGSAISGTMVAMATMMTTVAVVGPWAAGVVADHLGRYTPLYAVFAGLLALVTLSTWLFLRPPQTRDDQVRERAEDPPAAPDAAPLRLASGVE</sequence>
<dbReference type="Pfam" id="PF07690">
    <property type="entry name" value="MFS_1"/>
    <property type="match status" value="1"/>
</dbReference>
<feature type="transmembrane region" description="Helical" evidence="7">
    <location>
        <begin position="134"/>
        <end position="157"/>
    </location>
</feature>
<keyword evidence="4 7" id="KW-1133">Transmembrane helix</keyword>
<dbReference type="InterPro" id="IPR050189">
    <property type="entry name" value="MFS_Efflux_Transporters"/>
</dbReference>
<feature type="transmembrane region" description="Helical" evidence="7">
    <location>
        <begin position="39"/>
        <end position="61"/>
    </location>
</feature>
<feature type="transmembrane region" description="Helical" evidence="7">
    <location>
        <begin position="258"/>
        <end position="278"/>
    </location>
</feature>
<evidence type="ECO:0000313" key="9">
    <source>
        <dbReference type="EMBL" id="TAA31412.1"/>
    </source>
</evidence>
<dbReference type="RefSeq" id="WP_130517294.1">
    <property type="nucleotide sequence ID" value="NZ_SHMA01000003.1"/>
</dbReference>
<feature type="transmembrane region" description="Helical" evidence="7">
    <location>
        <begin position="314"/>
        <end position="336"/>
    </location>
</feature>
<gene>
    <name evidence="9" type="ORF">EA661_07540</name>
</gene>
<dbReference type="PANTHER" id="PTHR43124:SF3">
    <property type="entry name" value="CHLORAMPHENICOL EFFLUX PUMP RV0191"/>
    <property type="match status" value="1"/>
</dbReference>
<feature type="compositionally biased region" description="Low complexity" evidence="6">
    <location>
        <begin position="419"/>
        <end position="431"/>
    </location>
</feature>
<feature type="transmembrane region" description="Helical" evidence="7">
    <location>
        <begin position="225"/>
        <end position="246"/>
    </location>
</feature>
<dbReference type="Proteomes" id="UP000291286">
    <property type="component" value="Unassembled WGS sequence"/>
</dbReference>
<dbReference type="Gene3D" id="1.20.1250.20">
    <property type="entry name" value="MFS general substrate transporter like domains"/>
    <property type="match status" value="2"/>
</dbReference>
<evidence type="ECO:0000313" key="10">
    <source>
        <dbReference type="Proteomes" id="UP000291286"/>
    </source>
</evidence>
<accession>A0A4Q8LMG1</accession>
<dbReference type="AlphaFoldDB" id="A0A4Q8LMG1"/>
<comment type="subcellular location">
    <subcellularLocation>
        <location evidence="1">Cell membrane</location>
        <topology evidence="1">Multi-pass membrane protein</topology>
    </subcellularLocation>
</comment>
<evidence type="ECO:0000256" key="5">
    <source>
        <dbReference type="ARBA" id="ARBA00023136"/>
    </source>
</evidence>
<organism evidence="9 10">
    <name type="scientific">Pseudoxanthomonas winnipegensis</name>
    <dbReference type="NCBI Taxonomy" id="2480810"/>
    <lineage>
        <taxon>Bacteria</taxon>
        <taxon>Pseudomonadati</taxon>
        <taxon>Pseudomonadota</taxon>
        <taxon>Gammaproteobacteria</taxon>
        <taxon>Lysobacterales</taxon>
        <taxon>Lysobacteraceae</taxon>
        <taxon>Pseudoxanthomonas</taxon>
    </lineage>
</organism>
<keyword evidence="3 7" id="KW-0812">Transmembrane</keyword>
<feature type="transmembrane region" description="Helical" evidence="7">
    <location>
        <begin position="163"/>
        <end position="183"/>
    </location>
</feature>
<dbReference type="InterPro" id="IPR036259">
    <property type="entry name" value="MFS_trans_sf"/>
</dbReference>
<dbReference type="InterPro" id="IPR020846">
    <property type="entry name" value="MFS_dom"/>
</dbReference>
<protein>
    <submittedName>
        <fullName evidence="9">MFS transporter</fullName>
    </submittedName>
</protein>
<evidence type="ECO:0000256" key="2">
    <source>
        <dbReference type="ARBA" id="ARBA00022475"/>
    </source>
</evidence>
<feature type="region of interest" description="Disordered" evidence="6">
    <location>
        <begin position="406"/>
        <end position="431"/>
    </location>
</feature>
<dbReference type="PROSITE" id="PS50850">
    <property type="entry name" value="MFS"/>
    <property type="match status" value="1"/>
</dbReference>
<proteinExistence type="predicted"/>
<comment type="caution">
    <text evidence="9">The sequence shown here is derived from an EMBL/GenBank/DDBJ whole genome shotgun (WGS) entry which is preliminary data.</text>
</comment>
<dbReference type="SUPFAM" id="SSF103473">
    <property type="entry name" value="MFS general substrate transporter"/>
    <property type="match status" value="1"/>
</dbReference>
<dbReference type="EMBL" id="SHMB01000002">
    <property type="protein sequence ID" value="TAA31412.1"/>
    <property type="molecule type" value="Genomic_DNA"/>
</dbReference>
<feature type="domain" description="Major facilitator superfamily (MFS) profile" evidence="8">
    <location>
        <begin position="7"/>
        <end position="402"/>
    </location>
</feature>
<dbReference type="GO" id="GO:0022857">
    <property type="term" value="F:transmembrane transporter activity"/>
    <property type="evidence" value="ECO:0007669"/>
    <property type="project" value="InterPro"/>
</dbReference>